<evidence type="ECO:0000256" key="1">
    <source>
        <dbReference type="ARBA" id="ARBA00004651"/>
    </source>
</evidence>
<dbReference type="EMBL" id="CP000828">
    <property type="protein sequence ID" value="ABW25657.1"/>
    <property type="molecule type" value="Genomic_DNA"/>
</dbReference>
<dbReference type="KEGG" id="amr:AM1_0607"/>
<keyword evidence="2" id="KW-1003">Cell membrane</keyword>
<keyword evidence="3 7" id="KW-0812">Transmembrane</keyword>
<evidence type="ECO:0000256" key="3">
    <source>
        <dbReference type="ARBA" id="ARBA00022692"/>
    </source>
</evidence>
<evidence type="ECO:0000313" key="9">
    <source>
        <dbReference type="EMBL" id="ABW25657.1"/>
    </source>
</evidence>
<protein>
    <submittedName>
        <fullName evidence="9">TPR domain protein, putative</fullName>
    </submittedName>
</protein>
<evidence type="ECO:0000256" key="6">
    <source>
        <dbReference type="PROSITE-ProRule" id="PRU00339"/>
    </source>
</evidence>
<dbReference type="SUPFAM" id="SSF48452">
    <property type="entry name" value="TPR-like"/>
    <property type="match status" value="1"/>
</dbReference>
<evidence type="ECO:0000256" key="5">
    <source>
        <dbReference type="ARBA" id="ARBA00023136"/>
    </source>
</evidence>
<dbReference type="AlphaFoldDB" id="B0CD66"/>
<dbReference type="Pfam" id="PF14559">
    <property type="entry name" value="TPR_19"/>
    <property type="match status" value="1"/>
</dbReference>
<keyword evidence="10" id="KW-1185">Reference proteome</keyword>
<dbReference type="InterPro" id="IPR011990">
    <property type="entry name" value="TPR-like_helical_dom_sf"/>
</dbReference>
<feature type="transmembrane region" description="Helical" evidence="7">
    <location>
        <begin position="16"/>
        <end position="35"/>
    </location>
</feature>
<feature type="domain" description="Cardiolipin synthase N-terminal" evidence="8">
    <location>
        <begin position="2"/>
        <end position="34"/>
    </location>
</feature>
<proteinExistence type="predicted"/>
<accession>B0CD66</accession>
<evidence type="ECO:0000313" key="10">
    <source>
        <dbReference type="Proteomes" id="UP000000268"/>
    </source>
</evidence>
<reference evidence="9 10" key="1">
    <citation type="journal article" date="2008" name="Proc. Natl. Acad. Sci. U.S.A.">
        <title>Niche adaptation and genome expansion in the chlorophyll d-producing cyanobacterium Acaryochloris marina.</title>
        <authorList>
            <person name="Swingley W.D."/>
            <person name="Chen M."/>
            <person name="Cheung P.C."/>
            <person name="Conrad A.L."/>
            <person name="Dejesa L.C."/>
            <person name="Hao J."/>
            <person name="Honchak B.M."/>
            <person name="Karbach L.E."/>
            <person name="Kurdoglu A."/>
            <person name="Lahiri S."/>
            <person name="Mastrian S.D."/>
            <person name="Miyashita H."/>
            <person name="Page L."/>
            <person name="Ramakrishna P."/>
            <person name="Satoh S."/>
            <person name="Sattley W.M."/>
            <person name="Shimada Y."/>
            <person name="Taylor H.L."/>
            <person name="Tomo T."/>
            <person name="Tsuchiya T."/>
            <person name="Wang Z.T."/>
            <person name="Raymond J."/>
            <person name="Mimuro M."/>
            <person name="Blankenship R.E."/>
            <person name="Touchman J.W."/>
        </authorList>
    </citation>
    <scope>NUCLEOTIDE SEQUENCE [LARGE SCALE GENOMIC DNA]</scope>
    <source>
        <strain evidence="10">MBIC 11017</strain>
    </source>
</reference>
<dbReference type="PROSITE" id="PS50005">
    <property type="entry name" value="TPR"/>
    <property type="match status" value="1"/>
</dbReference>
<dbReference type="Gene3D" id="1.25.40.10">
    <property type="entry name" value="Tetratricopeptide repeat domain"/>
    <property type="match status" value="1"/>
</dbReference>
<evidence type="ECO:0000256" key="4">
    <source>
        <dbReference type="ARBA" id="ARBA00022989"/>
    </source>
</evidence>
<dbReference type="SMART" id="SM00028">
    <property type="entry name" value="TPR"/>
    <property type="match status" value="2"/>
</dbReference>
<gene>
    <name evidence="9" type="ordered locus">AM1_0607</name>
</gene>
<dbReference type="HOGENOM" id="CLU_1223714_0_0_3"/>
<name>B0CD66_ACAM1</name>
<evidence type="ECO:0000256" key="2">
    <source>
        <dbReference type="ARBA" id="ARBA00022475"/>
    </source>
</evidence>
<dbReference type="InterPro" id="IPR027379">
    <property type="entry name" value="CLS_N"/>
</dbReference>
<dbReference type="GO" id="GO:0005886">
    <property type="term" value="C:plasma membrane"/>
    <property type="evidence" value="ECO:0007669"/>
    <property type="project" value="UniProtKB-SubCell"/>
</dbReference>
<keyword evidence="4 7" id="KW-1133">Transmembrane helix</keyword>
<keyword evidence="5 7" id="KW-0472">Membrane</keyword>
<sequence length="234" mass="26843">MYAIFDCIRNDPDRNVWIWLLLFFNYLGAVIYFATRMLPRMNTSSAPSYFKRWTKGRELRAAEAAVVNIGKSHQYVQLGNVLLEMSKVTQAEEAFQEAISKEPNYLDALWGLASVATAAKRWEEAQAYLQQILSLDSEYKRGDASLLLGKVLVASEQRELAKPHLIQDIKAWSHPEAALILATLQAEDGEKQDAYEILKTMLSKLKACPEFYYRQHRHIANKADRMLQSLEKEL</sequence>
<evidence type="ECO:0000259" key="8">
    <source>
        <dbReference type="Pfam" id="PF13396"/>
    </source>
</evidence>
<dbReference type="InterPro" id="IPR019734">
    <property type="entry name" value="TPR_rpt"/>
</dbReference>
<organism evidence="9 10">
    <name type="scientific">Acaryochloris marina (strain MBIC 11017)</name>
    <dbReference type="NCBI Taxonomy" id="329726"/>
    <lineage>
        <taxon>Bacteria</taxon>
        <taxon>Bacillati</taxon>
        <taxon>Cyanobacteriota</taxon>
        <taxon>Cyanophyceae</taxon>
        <taxon>Acaryochloridales</taxon>
        <taxon>Acaryochloridaceae</taxon>
        <taxon>Acaryochloris</taxon>
    </lineage>
</organism>
<dbReference type="eggNOG" id="COG4700">
    <property type="taxonomic scope" value="Bacteria"/>
</dbReference>
<feature type="repeat" description="TPR" evidence="6">
    <location>
        <begin position="72"/>
        <end position="105"/>
    </location>
</feature>
<comment type="subcellular location">
    <subcellularLocation>
        <location evidence="1">Cell membrane</location>
        <topology evidence="1">Multi-pass membrane protein</topology>
    </subcellularLocation>
</comment>
<keyword evidence="6" id="KW-0802">TPR repeat</keyword>
<dbReference type="Proteomes" id="UP000000268">
    <property type="component" value="Chromosome"/>
</dbReference>
<evidence type="ECO:0000256" key="7">
    <source>
        <dbReference type="SAM" id="Phobius"/>
    </source>
</evidence>
<dbReference type="Pfam" id="PF13396">
    <property type="entry name" value="PLDc_N"/>
    <property type="match status" value="1"/>
</dbReference>